<evidence type="ECO:0000313" key="2">
    <source>
        <dbReference type="Proteomes" id="UP000632273"/>
    </source>
</evidence>
<evidence type="ECO:0000313" key="1">
    <source>
        <dbReference type="EMBL" id="GGF11059.1"/>
    </source>
</evidence>
<comment type="caution">
    <text evidence="1">The sequence shown here is derived from an EMBL/GenBank/DDBJ whole genome shotgun (WGS) entry which is preliminary data.</text>
</comment>
<gene>
    <name evidence="1" type="ORF">GCM10011383_22810</name>
</gene>
<accession>A0ABQ1U551</accession>
<keyword evidence="2" id="KW-1185">Reference proteome</keyword>
<organism evidence="1 2">
    <name type="scientific">Hymenobacter cavernae</name>
    <dbReference type="NCBI Taxonomy" id="2044852"/>
    <lineage>
        <taxon>Bacteria</taxon>
        <taxon>Pseudomonadati</taxon>
        <taxon>Bacteroidota</taxon>
        <taxon>Cytophagia</taxon>
        <taxon>Cytophagales</taxon>
        <taxon>Hymenobacteraceae</taxon>
        <taxon>Hymenobacter</taxon>
    </lineage>
</organism>
<dbReference type="Proteomes" id="UP000632273">
    <property type="component" value="Unassembled WGS sequence"/>
</dbReference>
<protein>
    <submittedName>
        <fullName evidence="1">Uncharacterized protein</fullName>
    </submittedName>
</protein>
<sequence>MDNSRLDSTQMSENEVNLRTALYKGNQVQAGRWLSEFVQEHYATLKLTVKQRASLLVICQTVVVSNQFLTPGELQQQVLSCLSYIV</sequence>
<proteinExistence type="predicted"/>
<name>A0ABQ1U551_9BACT</name>
<reference evidence="2" key="1">
    <citation type="journal article" date="2019" name="Int. J. Syst. Evol. Microbiol.">
        <title>The Global Catalogue of Microorganisms (GCM) 10K type strain sequencing project: providing services to taxonomists for standard genome sequencing and annotation.</title>
        <authorList>
            <consortium name="The Broad Institute Genomics Platform"/>
            <consortium name="The Broad Institute Genome Sequencing Center for Infectious Disease"/>
            <person name="Wu L."/>
            <person name="Ma J."/>
        </authorList>
    </citation>
    <scope>NUCLEOTIDE SEQUENCE [LARGE SCALE GENOMIC DNA]</scope>
    <source>
        <strain evidence="2">CGMCC 1.15197</strain>
    </source>
</reference>
<dbReference type="EMBL" id="BMHT01000004">
    <property type="protein sequence ID" value="GGF11059.1"/>
    <property type="molecule type" value="Genomic_DNA"/>
</dbReference>